<keyword evidence="1" id="KW-1133">Transmembrane helix</keyword>
<name>A0A1M6J6R2_9BRAD</name>
<feature type="transmembrane region" description="Helical" evidence="1">
    <location>
        <begin position="44"/>
        <end position="62"/>
    </location>
</feature>
<gene>
    <name evidence="2" type="ORF">SAMN05444159_0578</name>
</gene>
<dbReference type="Proteomes" id="UP000189935">
    <property type="component" value="Chromosome I"/>
</dbReference>
<dbReference type="EMBL" id="LT670844">
    <property type="protein sequence ID" value="SHJ42413.1"/>
    <property type="molecule type" value="Genomic_DNA"/>
</dbReference>
<dbReference type="AlphaFoldDB" id="A0A1M6J6R2"/>
<reference evidence="2 3" key="1">
    <citation type="submission" date="2016-11" db="EMBL/GenBank/DDBJ databases">
        <authorList>
            <person name="Jaros S."/>
            <person name="Januszkiewicz K."/>
            <person name="Wedrychowicz H."/>
        </authorList>
    </citation>
    <scope>NUCLEOTIDE SEQUENCE [LARGE SCALE GENOMIC DNA]</scope>
    <source>
        <strain evidence="2 3">GAS499</strain>
    </source>
</reference>
<dbReference type="RefSeq" id="WP_154071096.1">
    <property type="nucleotide sequence ID" value="NZ_LT670844.1"/>
</dbReference>
<protein>
    <submittedName>
        <fullName evidence="2">Uncharacterized protein</fullName>
    </submittedName>
</protein>
<evidence type="ECO:0000313" key="2">
    <source>
        <dbReference type="EMBL" id="SHJ42413.1"/>
    </source>
</evidence>
<evidence type="ECO:0000313" key="3">
    <source>
        <dbReference type="Proteomes" id="UP000189935"/>
    </source>
</evidence>
<evidence type="ECO:0000256" key="1">
    <source>
        <dbReference type="SAM" id="Phobius"/>
    </source>
</evidence>
<accession>A0A1M6J6R2</accession>
<proteinExistence type="predicted"/>
<keyword evidence="1" id="KW-0812">Transmembrane</keyword>
<keyword evidence="1" id="KW-0472">Membrane</keyword>
<sequence length="77" mass="8443">MPPYRQSYADRYEAPSSAFRSRRRAKSVVAGAARMLNLTVADALYAYAVTGSAFATVMVLAAPHLEVFMRCLFHGKG</sequence>
<organism evidence="2 3">
    <name type="scientific">Bradyrhizobium lablabi</name>
    <dbReference type="NCBI Taxonomy" id="722472"/>
    <lineage>
        <taxon>Bacteria</taxon>
        <taxon>Pseudomonadati</taxon>
        <taxon>Pseudomonadota</taxon>
        <taxon>Alphaproteobacteria</taxon>
        <taxon>Hyphomicrobiales</taxon>
        <taxon>Nitrobacteraceae</taxon>
        <taxon>Bradyrhizobium</taxon>
    </lineage>
</organism>
<dbReference type="OrthoDB" id="8245329at2"/>